<keyword evidence="11" id="KW-1185">Reference proteome</keyword>
<keyword evidence="4" id="KW-0997">Cell inner membrane</keyword>
<comment type="similarity">
    <text evidence="2">Belongs to the IgaA family.</text>
</comment>
<feature type="transmembrane region" description="Helical" evidence="9">
    <location>
        <begin position="245"/>
        <end position="262"/>
    </location>
</feature>
<dbReference type="Proteomes" id="UP000245212">
    <property type="component" value="Unassembled WGS sequence"/>
</dbReference>
<dbReference type="InterPro" id="IPR010771">
    <property type="entry name" value="IgaA"/>
</dbReference>
<feature type="transmembrane region" description="Helical" evidence="9">
    <location>
        <begin position="688"/>
        <end position="710"/>
    </location>
</feature>
<feature type="region of interest" description="Disordered" evidence="8">
    <location>
        <begin position="148"/>
        <end position="205"/>
    </location>
</feature>
<keyword evidence="7 9" id="KW-0472">Membrane</keyword>
<evidence type="ECO:0000256" key="3">
    <source>
        <dbReference type="ARBA" id="ARBA00022475"/>
    </source>
</evidence>
<evidence type="ECO:0000256" key="1">
    <source>
        <dbReference type="ARBA" id="ARBA00004429"/>
    </source>
</evidence>
<evidence type="ECO:0000256" key="6">
    <source>
        <dbReference type="ARBA" id="ARBA00022989"/>
    </source>
</evidence>
<name>A0A2V1JZP9_9BURK</name>
<dbReference type="AlphaFoldDB" id="A0A2V1JZP9"/>
<feature type="transmembrane region" description="Helical" evidence="9">
    <location>
        <begin position="6"/>
        <end position="26"/>
    </location>
</feature>
<evidence type="ECO:0000256" key="7">
    <source>
        <dbReference type="ARBA" id="ARBA00023136"/>
    </source>
</evidence>
<gene>
    <name evidence="10" type="ORF">DD235_12110</name>
</gene>
<organism evidence="10 11">
    <name type="scientific">Corticimicrobacter populi</name>
    <dbReference type="NCBI Taxonomy" id="2175229"/>
    <lineage>
        <taxon>Bacteria</taxon>
        <taxon>Pseudomonadati</taxon>
        <taxon>Pseudomonadota</taxon>
        <taxon>Betaproteobacteria</taxon>
        <taxon>Burkholderiales</taxon>
        <taxon>Alcaligenaceae</taxon>
        <taxon>Corticimicrobacter</taxon>
    </lineage>
</organism>
<keyword evidence="3" id="KW-1003">Cell membrane</keyword>
<feature type="compositionally biased region" description="Basic and acidic residues" evidence="8">
    <location>
        <begin position="150"/>
        <end position="164"/>
    </location>
</feature>
<evidence type="ECO:0000313" key="11">
    <source>
        <dbReference type="Proteomes" id="UP000245212"/>
    </source>
</evidence>
<proteinExistence type="inferred from homology"/>
<sequence length="734" mass="80553">MDTLLILKLGLLIFVLVYSIYNYAIYRSRRRTDKHTFKDFLERSQPIRTLTAEEKPLIQPFLIHPAKPKSTARLRDDRVYRLEGSHIRHGYSSGEGQTIMHDTLGGLDVVLPHDAIDFLQEHNAAEVVLTDSFAIVIRLNEAFDLSGGKARSDERERLEQKWQHGEALSSGSADHATPTSGTADSDAATSASASQLISQRDETPDEARFRTGLGFGLLASTLLFGMFLCLGIAGNVEEPATRTAWLAGAGLCAALALWRWIARSRRHPTPQKVNRVRGPANLVRLVNPDNSSIVASQLFIGDSVPVSLPEHWTRHGIDLRLDGTVDADVRVEDRMIVRLNNQLSINEELQRLPMHYWGRFLTLSLASAAAIVMLWIMNGEEAGRDLALSRSLLGGKTEVAYSDATQLRAALPGEGDLLALSGQARCSLLWPEDTGKPLGLDCQRLIWTDEAATPLPALEPLAVSLYDGSVLQARPAHAVSSLLSLLAQAGQPLRRAASQTPYHLTRLNQTLARIDEACPFDLEVSPRLTLCAALRHSLLELLITDMPEGTAKTWDGLRDYASHAGNGAILTANGLSIVQQATRDLGANLIMTQVGTPLRAIAGTDRNQGVVLHVWPGLHSALPEPPVRQDNLLDVLRFAHMQWQPDGAMPFAIRGHVVTQGDDLGRPVLYIDATLAAEDRPPALIRTAALALALALTLVFALLWAWQFILARKRERMLGPLLHEQTARAPNTFF</sequence>
<reference evidence="11" key="1">
    <citation type="submission" date="2018-05" db="EMBL/GenBank/DDBJ databases">
        <authorList>
            <person name="Li Y."/>
        </authorList>
    </citation>
    <scope>NUCLEOTIDE SEQUENCE [LARGE SCALE GENOMIC DNA]</scope>
    <source>
        <strain evidence="11">3d-2-2</strain>
    </source>
</reference>
<evidence type="ECO:0000256" key="5">
    <source>
        <dbReference type="ARBA" id="ARBA00022692"/>
    </source>
</evidence>
<evidence type="ECO:0000313" key="10">
    <source>
        <dbReference type="EMBL" id="PWF22121.1"/>
    </source>
</evidence>
<evidence type="ECO:0008006" key="12">
    <source>
        <dbReference type="Google" id="ProtNLM"/>
    </source>
</evidence>
<dbReference type="EMBL" id="QETA01000005">
    <property type="protein sequence ID" value="PWF22121.1"/>
    <property type="molecule type" value="Genomic_DNA"/>
</dbReference>
<dbReference type="Pfam" id="PF07095">
    <property type="entry name" value="IgaA"/>
    <property type="match status" value="1"/>
</dbReference>
<evidence type="ECO:0000256" key="8">
    <source>
        <dbReference type="SAM" id="MobiDB-lite"/>
    </source>
</evidence>
<evidence type="ECO:0000256" key="9">
    <source>
        <dbReference type="SAM" id="Phobius"/>
    </source>
</evidence>
<comment type="caution">
    <text evidence="10">The sequence shown here is derived from an EMBL/GenBank/DDBJ whole genome shotgun (WGS) entry which is preliminary data.</text>
</comment>
<dbReference type="RefSeq" id="WP_109062361.1">
    <property type="nucleotide sequence ID" value="NZ_QETA01000005.1"/>
</dbReference>
<protein>
    <recommendedName>
        <fullName evidence="12">Intracellular growth attenuator igaA</fullName>
    </recommendedName>
</protein>
<keyword evidence="5 9" id="KW-0812">Transmembrane</keyword>
<feature type="compositionally biased region" description="Low complexity" evidence="8">
    <location>
        <begin position="176"/>
        <end position="194"/>
    </location>
</feature>
<accession>A0A2V1JZP9</accession>
<feature type="transmembrane region" description="Helical" evidence="9">
    <location>
        <begin position="213"/>
        <end position="233"/>
    </location>
</feature>
<feature type="transmembrane region" description="Helical" evidence="9">
    <location>
        <begin position="356"/>
        <end position="377"/>
    </location>
</feature>
<dbReference type="GO" id="GO:0005886">
    <property type="term" value="C:plasma membrane"/>
    <property type="evidence" value="ECO:0007669"/>
    <property type="project" value="UniProtKB-SubCell"/>
</dbReference>
<comment type="subcellular location">
    <subcellularLocation>
        <location evidence="1">Cell inner membrane</location>
        <topology evidence="1">Multi-pass membrane protein</topology>
    </subcellularLocation>
</comment>
<evidence type="ECO:0000256" key="2">
    <source>
        <dbReference type="ARBA" id="ARBA00009494"/>
    </source>
</evidence>
<evidence type="ECO:0000256" key="4">
    <source>
        <dbReference type="ARBA" id="ARBA00022519"/>
    </source>
</evidence>
<keyword evidence="6 9" id="KW-1133">Transmembrane helix</keyword>